<protein>
    <submittedName>
        <fullName evidence="3">5251_t:CDS:1</fullName>
    </submittedName>
</protein>
<reference evidence="3 4" key="1">
    <citation type="submission" date="2021-06" db="EMBL/GenBank/DDBJ databases">
        <authorList>
            <person name="Kallberg Y."/>
            <person name="Tangrot J."/>
            <person name="Rosling A."/>
        </authorList>
    </citation>
    <scope>NUCLEOTIDE SEQUENCE [LARGE SCALE GENOMIC DNA]</scope>
    <source>
        <strain evidence="3 4">120-4 pot B 10/14</strain>
    </source>
</reference>
<dbReference type="Proteomes" id="UP000789901">
    <property type="component" value="Unassembled WGS sequence"/>
</dbReference>
<dbReference type="PANTHER" id="PTHR31669:SF283">
    <property type="entry name" value="PROTEIN FAR1-RELATED SEQUENCE"/>
    <property type="match status" value="1"/>
</dbReference>
<name>A0ABN7W291_GIGMA</name>
<dbReference type="InterPro" id="IPR031052">
    <property type="entry name" value="FHY3/FAR1"/>
</dbReference>
<dbReference type="PANTHER" id="PTHR31669">
    <property type="entry name" value="PROTEIN FAR1-RELATED SEQUENCE 10-RELATED"/>
    <property type="match status" value="1"/>
</dbReference>
<keyword evidence="1" id="KW-0862">Zinc</keyword>
<dbReference type="PROSITE" id="PS50966">
    <property type="entry name" value="ZF_SWIM"/>
    <property type="match status" value="1"/>
</dbReference>
<keyword evidence="1" id="KW-0863">Zinc-finger</keyword>
<sequence>MELATLADYRLYSTSETLEEVTLFTTEQSKQNSISYSLVFDTDSSDDKSGDTSLKVTLERTFSTWKAVGNFLSEYGWEKGFSSRATNCKWRVNGNLSKDISIITFTTVVNEHNHSMVPSPSTNIAKYYKLGEDMVEFIEFCIHHGVTSAQSIGRLLKGKFSGRKVYQKGLYNAIQAAKKKLRWFIEAKFDGIEHQLCELVWLSPEQQFLWTCYHDVLFFDTTSRTNKYNMVACFFAMVDNCNRTRLVATVLLEDETKNSFFTASANSTQRVESLNRKIHDCVRSNLSLLFLVKEIQELLDKESEYVRVEEYKKQIPTIGLLTVSKTYFGSIEKVVSYYLLPVMVFTVCRQMQKCFYYDSFQIDDTIIDSMIQEQISIDYSEGAREDNYEVTKIHLTDIISAINRDQILEVWRVVISCGFNNNYVILLADGSHRCTCNTIITHGYPCRHFYKVLRCSTQARWHIGLIAARWYKDNFADGNNDICSTLQEVNNTRQKYGRMQGLMRKALDLAIATNTYNELMGICYKFILDKQEPDAEMNDIEYDIMNPIITI</sequence>
<keyword evidence="1" id="KW-0479">Metal-binding</keyword>
<evidence type="ECO:0000259" key="2">
    <source>
        <dbReference type="PROSITE" id="PS50966"/>
    </source>
</evidence>
<proteinExistence type="predicted"/>
<evidence type="ECO:0000313" key="4">
    <source>
        <dbReference type="Proteomes" id="UP000789901"/>
    </source>
</evidence>
<feature type="domain" description="SWIM-type" evidence="2">
    <location>
        <begin position="423"/>
        <end position="457"/>
    </location>
</feature>
<dbReference type="InterPro" id="IPR007527">
    <property type="entry name" value="Znf_SWIM"/>
</dbReference>
<evidence type="ECO:0000256" key="1">
    <source>
        <dbReference type="PROSITE-ProRule" id="PRU00325"/>
    </source>
</evidence>
<organism evidence="3 4">
    <name type="scientific">Gigaspora margarita</name>
    <dbReference type="NCBI Taxonomy" id="4874"/>
    <lineage>
        <taxon>Eukaryota</taxon>
        <taxon>Fungi</taxon>
        <taxon>Fungi incertae sedis</taxon>
        <taxon>Mucoromycota</taxon>
        <taxon>Glomeromycotina</taxon>
        <taxon>Glomeromycetes</taxon>
        <taxon>Diversisporales</taxon>
        <taxon>Gigasporaceae</taxon>
        <taxon>Gigaspora</taxon>
    </lineage>
</organism>
<dbReference type="EMBL" id="CAJVQB010028874">
    <property type="protein sequence ID" value="CAG8813207.1"/>
    <property type="molecule type" value="Genomic_DNA"/>
</dbReference>
<accession>A0ABN7W291</accession>
<evidence type="ECO:0000313" key="3">
    <source>
        <dbReference type="EMBL" id="CAG8813207.1"/>
    </source>
</evidence>
<keyword evidence="4" id="KW-1185">Reference proteome</keyword>
<comment type="caution">
    <text evidence="3">The sequence shown here is derived from an EMBL/GenBank/DDBJ whole genome shotgun (WGS) entry which is preliminary data.</text>
</comment>
<gene>
    <name evidence="3" type="ORF">GMARGA_LOCUS25724</name>
</gene>